<gene>
    <name evidence="1" type="ORF">JG687_00014022</name>
</gene>
<name>A0A8T1TZU4_9STRA</name>
<organism evidence="1 2">
    <name type="scientific">Phytophthora cactorum</name>
    <dbReference type="NCBI Taxonomy" id="29920"/>
    <lineage>
        <taxon>Eukaryota</taxon>
        <taxon>Sar</taxon>
        <taxon>Stramenopiles</taxon>
        <taxon>Oomycota</taxon>
        <taxon>Peronosporomycetes</taxon>
        <taxon>Peronosporales</taxon>
        <taxon>Peronosporaceae</taxon>
        <taxon>Phytophthora</taxon>
    </lineage>
</organism>
<accession>A0A8T1TZU4</accession>
<protein>
    <submittedName>
        <fullName evidence="1">Uncharacterized protein</fullName>
    </submittedName>
</protein>
<dbReference type="Proteomes" id="UP000688947">
    <property type="component" value="Unassembled WGS sequence"/>
</dbReference>
<proteinExistence type="predicted"/>
<dbReference type="EMBL" id="JAENGZ010001086">
    <property type="protein sequence ID" value="KAG6950798.1"/>
    <property type="molecule type" value="Genomic_DNA"/>
</dbReference>
<reference evidence="1" key="1">
    <citation type="submission" date="2021-01" db="EMBL/GenBank/DDBJ databases">
        <title>Phytophthora aleatoria, a newly-described species from Pinus radiata is distinct from Phytophthora cactorum isolates based on comparative genomics.</title>
        <authorList>
            <person name="Mcdougal R."/>
            <person name="Panda P."/>
            <person name="Williams N."/>
            <person name="Studholme D.J."/>
        </authorList>
    </citation>
    <scope>NUCLEOTIDE SEQUENCE</scope>
    <source>
        <strain evidence="1">NZFS 3830</strain>
    </source>
</reference>
<comment type="caution">
    <text evidence="1">The sequence shown here is derived from an EMBL/GenBank/DDBJ whole genome shotgun (WGS) entry which is preliminary data.</text>
</comment>
<evidence type="ECO:0000313" key="1">
    <source>
        <dbReference type="EMBL" id="KAG6950798.1"/>
    </source>
</evidence>
<evidence type="ECO:0000313" key="2">
    <source>
        <dbReference type="Proteomes" id="UP000688947"/>
    </source>
</evidence>
<sequence>MRLATRQEATLHMKNFALVQGKQVQLNPKLSGVTVTVYFEVYVRLLRKTKSSFTVCARRPKSVATSDFDCFRQLVQYCIAQWLCWCRQGDGYPECYHDASPRCSAKRPVRECKSAFLNRFTVHRIEGLQISQRMSYRARVATTHTRANSTKLEVKLQQRYSSWHLNVLRSCISSIYPRHRHQSVCFCFSLV</sequence>
<dbReference type="AlphaFoldDB" id="A0A8T1TZU4"/>